<dbReference type="EMBL" id="JAAVJH010000007">
    <property type="protein sequence ID" value="NJR79518.1"/>
    <property type="molecule type" value="Genomic_DNA"/>
</dbReference>
<keyword evidence="4" id="KW-1185">Reference proteome</keyword>
<evidence type="ECO:0000256" key="2">
    <source>
        <dbReference type="SAM" id="MobiDB-lite"/>
    </source>
</evidence>
<feature type="coiled-coil region" evidence="1">
    <location>
        <begin position="40"/>
        <end position="67"/>
    </location>
</feature>
<organism evidence="3 4">
    <name type="scientific">Sphingomonas corticis</name>
    <dbReference type="NCBI Taxonomy" id="2722791"/>
    <lineage>
        <taxon>Bacteria</taxon>
        <taxon>Pseudomonadati</taxon>
        <taxon>Pseudomonadota</taxon>
        <taxon>Alphaproteobacteria</taxon>
        <taxon>Sphingomonadales</taxon>
        <taxon>Sphingomonadaceae</taxon>
        <taxon>Sphingomonas</taxon>
    </lineage>
</organism>
<comment type="caution">
    <text evidence="3">The sequence shown here is derived from an EMBL/GenBank/DDBJ whole genome shotgun (WGS) entry which is preliminary data.</text>
</comment>
<feature type="region of interest" description="Disordered" evidence="2">
    <location>
        <begin position="68"/>
        <end position="111"/>
    </location>
</feature>
<evidence type="ECO:0000256" key="1">
    <source>
        <dbReference type="SAM" id="Coils"/>
    </source>
</evidence>
<accession>A0ABX1CS95</accession>
<gene>
    <name evidence="3" type="ORF">HBH26_13085</name>
</gene>
<evidence type="ECO:0000313" key="4">
    <source>
        <dbReference type="Proteomes" id="UP000732399"/>
    </source>
</evidence>
<dbReference type="InterPro" id="IPR011250">
    <property type="entry name" value="OMP/PagP_B-barrel"/>
</dbReference>
<dbReference type="Proteomes" id="UP000732399">
    <property type="component" value="Unassembled WGS sequence"/>
</dbReference>
<dbReference type="RefSeq" id="WP_168135063.1">
    <property type="nucleotide sequence ID" value="NZ_JAAVJH010000007.1"/>
</dbReference>
<sequence length="441" mass="46463">MTRLVGAALPLAMIVVPAAEAQRVRRPSLQSQLDAAMALIEAQRLRLDRQSAEIAALRTQVEGAKALPSLPPAAAPRQPAVAAAQGAAPSLPGDPGAALQPPLPPPLERVGQAAPDEDRPIELAVLDGGGSVITRRGQLTGEVQVDYARADRNRAVFRGIELVEAVLVGVFDINESRQDVVSASAALRYGLTDRLELGIRVPFVHRADTSILAPISGSTPDDNAATIDSSTKGTGIGDIEVSARYQLTQGREGVPYLIGNLQAVIPTGSDPFAIPRDSLGRATKAATGAGFFGISPSITAILPSDPVVLFGTLGYTFNLGKSVSTQIPPVIIDYVDPADAVSGSAGIGISFNQRTTINLGYAHTWAFGTKTRTRLIEPTPAWPGHMTTVSRDLQVGRLLFGVTYRVTDRTSLNWSVELGATEDATDLRTVLRVPTVLLTGR</sequence>
<keyword evidence="1" id="KW-0175">Coiled coil</keyword>
<dbReference type="SUPFAM" id="SSF56925">
    <property type="entry name" value="OMPA-like"/>
    <property type="match status" value="1"/>
</dbReference>
<proteinExistence type="predicted"/>
<reference evidence="3 4" key="1">
    <citation type="submission" date="2020-03" db="EMBL/GenBank/DDBJ databases">
        <authorList>
            <person name="Wang L."/>
            <person name="He N."/>
            <person name="Li Y."/>
            <person name="Fang Y."/>
            <person name="Zhang F."/>
        </authorList>
    </citation>
    <scope>NUCLEOTIDE SEQUENCE [LARGE SCALE GENOMIC DNA]</scope>
    <source>
        <strain evidence="3 4">36D10-4-7</strain>
    </source>
</reference>
<protein>
    <submittedName>
        <fullName evidence="3">Transporter</fullName>
    </submittedName>
</protein>
<feature type="compositionally biased region" description="Low complexity" evidence="2">
    <location>
        <begin position="75"/>
        <end position="100"/>
    </location>
</feature>
<dbReference type="Pfam" id="PF13557">
    <property type="entry name" value="Phenol_MetA_deg"/>
    <property type="match status" value="1"/>
</dbReference>
<dbReference type="InterPro" id="IPR025737">
    <property type="entry name" value="FApF"/>
</dbReference>
<evidence type="ECO:0000313" key="3">
    <source>
        <dbReference type="EMBL" id="NJR79518.1"/>
    </source>
</evidence>
<name>A0ABX1CS95_9SPHN</name>